<organism evidence="1 2">
    <name type="scientific">Haematococcus lacustris</name>
    <name type="common">Green alga</name>
    <name type="synonym">Haematococcus pluvialis</name>
    <dbReference type="NCBI Taxonomy" id="44745"/>
    <lineage>
        <taxon>Eukaryota</taxon>
        <taxon>Viridiplantae</taxon>
        <taxon>Chlorophyta</taxon>
        <taxon>core chlorophytes</taxon>
        <taxon>Chlorophyceae</taxon>
        <taxon>CS clade</taxon>
        <taxon>Chlamydomonadales</taxon>
        <taxon>Haematococcaceae</taxon>
        <taxon>Haematococcus</taxon>
    </lineage>
</organism>
<protein>
    <submittedName>
        <fullName evidence="1">Uncharacterized protein</fullName>
    </submittedName>
</protein>
<comment type="caution">
    <text evidence="1">The sequence shown here is derived from an EMBL/GenBank/DDBJ whole genome shotgun (WGS) entry which is preliminary data.</text>
</comment>
<keyword evidence="2" id="KW-1185">Reference proteome</keyword>
<name>A0A699ZCB5_HAELA</name>
<reference evidence="1 2" key="1">
    <citation type="submission" date="2020-02" db="EMBL/GenBank/DDBJ databases">
        <title>Draft genome sequence of Haematococcus lacustris strain NIES-144.</title>
        <authorList>
            <person name="Morimoto D."/>
            <person name="Nakagawa S."/>
            <person name="Yoshida T."/>
            <person name="Sawayama S."/>
        </authorList>
    </citation>
    <scope>NUCLEOTIDE SEQUENCE [LARGE SCALE GENOMIC DNA]</scope>
    <source>
        <strain evidence="1 2">NIES-144</strain>
    </source>
</reference>
<dbReference type="EMBL" id="BLLF01001618">
    <property type="protein sequence ID" value="GFH20347.1"/>
    <property type="molecule type" value="Genomic_DNA"/>
</dbReference>
<dbReference type="AlphaFoldDB" id="A0A699ZCB5"/>
<gene>
    <name evidence="1" type="ORF">HaLaN_17455</name>
</gene>
<proteinExistence type="predicted"/>
<dbReference type="Proteomes" id="UP000485058">
    <property type="component" value="Unassembled WGS sequence"/>
</dbReference>
<evidence type="ECO:0000313" key="2">
    <source>
        <dbReference type="Proteomes" id="UP000485058"/>
    </source>
</evidence>
<accession>A0A699ZCB5</accession>
<sequence>MELDAMLHTSPSRSRGVLNAIGHRVSLLPGLHSWLHRVGQEGIPKFLRQVDDEKKKEKTTTPVFTGVH</sequence>
<evidence type="ECO:0000313" key="1">
    <source>
        <dbReference type="EMBL" id="GFH20347.1"/>
    </source>
</evidence>